<dbReference type="Gene3D" id="3.40.250.10">
    <property type="entry name" value="Rhodanese-like domain"/>
    <property type="match status" value="1"/>
</dbReference>
<comment type="caution">
    <text evidence="2">The sequence shown here is derived from an EMBL/GenBank/DDBJ whole genome shotgun (WGS) entry which is preliminary data.</text>
</comment>
<gene>
    <name evidence="2" type="ORF">WJX75_009856</name>
</gene>
<protein>
    <recommendedName>
        <fullName evidence="1">Rhodanese domain-containing protein</fullName>
    </recommendedName>
</protein>
<dbReference type="PROSITE" id="PS50206">
    <property type="entry name" value="RHODANESE_3"/>
    <property type="match status" value="1"/>
</dbReference>
<dbReference type="PANTHER" id="PTHR44542:SF14">
    <property type="entry name" value="PROTEIN HIGH ARSENIC CONTENT 1, MITOCHONDRIAL-RELATED"/>
    <property type="match status" value="1"/>
</dbReference>
<dbReference type="Pfam" id="PF00581">
    <property type="entry name" value="Rhodanese"/>
    <property type="match status" value="1"/>
</dbReference>
<dbReference type="SUPFAM" id="SSF52821">
    <property type="entry name" value="Rhodanese/Cell cycle control phosphatase"/>
    <property type="match status" value="1"/>
</dbReference>
<feature type="domain" description="Rhodanese" evidence="1">
    <location>
        <begin position="82"/>
        <end position="195"/>
    </location>
</feature>
<dbReference type="InterPro" id="IPR001763">
    <property type="entry name" value="Rhodanese-like_dom"/>
</dbReference>
<evidence type="ECO:0000259" key="1">
    <source>
        <dbReference type="PROSITE" id="PS50206"/>
    </source>
</evidence>
<dbReference type="InterPro" id="IPR036873">
    <property type="entry name" value="Rhodanese-like_dom_sf"/>
</dbReference>
<dbReference type="Proteomes" id="UP001491310">
    <property type="component" value="Unassembled WGS sequence"/>
</dbReference>
<keyword evidence="3" id="KW-1185">Reference proteome</keyword>
<proteinExistence type="predicted"/>
<reference evidence="2 3" key="1">
    <citation type="journal article" date="2024" name="Nat. Commun.">
        <title>Phylogenomics reveals the evolutionary origins of lichenization in chlorophyte algae.</title>
        <authorList>
            <person name="Puginier C."/>
            <person name="Libourel C."/>
            <person name="Otte J."/>
            <person name="Skaloud P."/>
            <person name="Haon M."/>
            <person name="Grisel S."/>
            <person name="Petersen M."/>
            <person name="Berrin J.G."/>
            <person name="Delaux P.M."/>
            <person name="Dal Grande F."/>
            <person name="Keller J."/>
        </authorList>
    </citation>
    <scope>NUCLEOTIDE SEQUENCE [LARGE SCALE GENOMIC DNA]</scope>
    <source>
        <strain evidence="2 3">SAG 216-7</strain>
    </source>
</reference>
<accession>A0ABR2YDF8</accession>
<sequence length="236" mass="26894">MSQALRGSFCASHSGRVILPCRSTFTGKKVAFRAQRAQQKRQNASVTAFIREWPYPEFIEEVKEAFPEKGVATVEEARVLYSEDGYTYLDVRPALEYEDVGRVKGSVNIPMMIAKRVYDPEQKKKVVKKEENPNWIEQVKKKFPDTETKLLIGCSDGRTYSMDALMALDEEGYTNIVGLKGGYYGWFRVFDNKLGRRKNGEYAEQYTHDGDSCGIHSSGAGFERVDKVEKWVPPSY</sequence>
<evidence type="ECO:0000313" key="3">
    <source>
        <dbReference type="Proteomes" id="UP001491310"/>
    </source>
</evidence>
<dbReference type="CDD" id="cd00158">
    <property type="entry name" value="RHOD"/>
    <property type="match status" value="1"/>
</dbReference>
<dbReference type="SMART" id="SM00450">
    <property type="entry name" value="RHOD"/>
    <property type="match status" value="1"/>
</dbReference>
<dbReference type="EMBL" id="JALJOT010000015">
    <property type="protein sequence ID" value="KAK9902888.1"/>
    <property type="molecule type" value="Genomic_DNA"/>
</dbReference>
<dbReference type="PANTHER" id="PTHR44542">
    <property type="entry name" value="THIOSULFATE SULFURTRANSFERASE 18"/>
    <property type="match status" value="1"/>
</dbReference>
<dbReference type="InterPro" id="IPR044684">
    <property type="entry name" value="STR17/STR18/HARC1-like"/>
</dbReference>
<name>A0ABR2YDF8_9CHLO</name>
<organism evidence="2 3">
    <name type="scientific">Coccomyxa subellipsoidea</name>
    <dbReference type="NCBI Taxonomy" id="248742"/>
    <lineage>
        <taxon>Eukaryota</taxon>
        <taxon>Viridiplantae</taxon>
        <taxon>Chlorophyta</taxon>
        <taxon>core chlorophytes</taxon>
        <taxon>Trebouxiophyceae</taxon>
        <taxon>Trebouxiophyceae incertae sedis</taxon>
        <taxon>Coccomyxaceae</taxon>
        <taxon>Coccomyxa</taxon>
    </lineage>
</organism>
<evidence type="ECO:0000313" key="2">
    <source>
        <dbReference type="EMBL" id="KAK9902888.1"/>
    </source>
</evidence>